<sequence length="51" mass="6100">MPDRRRVKRNPLDDATYVDYKDADLLRRWRGTLVRRTILGPEWLIQGCRAS</sequence>
<evidence type="ECO:0000313" key="2">
    <source>
        <dbReference type="Proteomes" id="UP001589627"/>
    </source>
</evidence>
<organism evidence="1 2">
    <name type="scientific">Actinoallomurus acaciae</name>
    <dbReference type="NCBI Taxonomy" id="502577"/>
    <lineage>
        <taxon>Bacteria</taxon>
        <taxon>Bacillati</taxon>
        <taxon>Actinomycetota</taxon>
        <taxon>Actinomycetes</taxon>
        <taxon>Streptosporangiales</taxon>
        <taxon>Thermomonosporaceae</taxon>
        <taxon>Actinoallomurus</taxon>
    </lineage>
</organism>
<dbReference type="RefSeq" id="WP_378208821.1">
    <property type="nucleotide sequence ID" value="NZ_JBHLZP010000257.1"/>
</dbReference>
<evidence type="ECO:0000313" key="1">
    <source>
        <dbReference type="EMBL" id="MFB9836190.1"/>
    </source>
</evidence>
<gene>
    <name evidence="1" type="ORF">ACFFNX_28855</name>
</gene>
<accession>A0ABV5YMA6</accession>
<dbReference type="EMBL" id="JBHLZP010000257">
    <property type="protein sequence ID" value="MFB9836190.1"/>
    <property type="molecule type" value="Genomic_DNA"/>
</dbReference>
<reference evidence="1 2" key="1">
    <citation type="submission" date="2024-09" db="EMBL/GenBank/DDBJ databases">
        <authorList>
            <person name="Sun Q."/>
            <person name="Mori K."/>
        </authorList>
    </citation>
    <scope>NUCLEOTIDE SEQUENCE [LARGE SCALE GENOMIC DNA]</scope>
    <source>
        <strain evidence="1 2">TBRC 0563</strain>
    </source>
</reference>
<proteinExistence type="predicted"/>
<keyword evidence="2" id="KW-1185">Reference proteome</keyword>
<dbReference type="Proteomes" id="UP001589627">
    <property type="component" value="Unassembled WGS sequence"/>
</dbReference>
<protein>
    <submittedName>
        <fullName evidence="1">Uncharacterized protein</fullName>
    </submittedName>
</protein>
<comment type="caution">
    <text evidence="1">The sequence shown here is derived from an EMBL/GenBank/DDBJ whole genome shotgun (WGS) entry which is preliminary data.</text>
</comment>
<name>A0ABV5YMA6_9ACTN</name>